<dbReference type="EC" id="5.3.1.28" evidence="9"/>
<evidence type="ECO:0000259" key="10">
    <source>
        <dbReference type="PROSITE" id="PS51464"/>
    </source>
</evidence>
<evidence type="ECO:0000256" key="1">
    <source>
        <dbReference type="ARBA" id="ARBA00000348"/>
    </source>
</evidence>
<comment type="pathway">
    <text evidence="9">Carbohydrate biosynthesis; D-glycero-D-manno-heptose 7-phosphate biosynthesis; D-glycero-alpha-D-manno-heptose 7-phosphate and D-glycero-beta-D-manno-heptose 7-phosphate from sedoheptulose 7-phosphate: step 1/1.</text>
</comment>
<comment type="similarity">
    <text evidence="3 9">Belongs to the SIS family. GmhA subfamily.</text>
</comment>
<reference evidence="11 12" key="1">
    <citation type="submission" date="2023-07" db="EMBL/GenBank/DDBJ databases">
        <title>The novel representative of Negativicutes class, Anaeroselena agilis gen. nov. sp. nov.</title>
        <authorList>
            <person name="Prokofeva M.I."/>
            <person name="Elcheninov A.G."/>
            <person name="Klyukina A."/>
            <person name="Kublanov I.V."/>
            <person name="Frolov E.N."/>
            <person name="Podosokorskaya O.A."/>
        </authorList>
    </citation>
    <scope>NUCLEOTIDE SEQUENCE [LARGE SCALE GENOMIC DNA]</scope>
    <source>
        <strain evidence="11 12">4137-cl</strain>
    </source>
</reference>
<dbReference type="Proteomes" id="UP001254848">
    <property type="component" value="Unassembled WGS sequence"/>
</dbReference>
<comment type="catalytic activity">
    <reaction evidence="1 9">
        <text>2 D-sedoheptulose 7-phosphate = D-glycero-alpha-D-manno-heptose 7-phosphate + D-glycero-beta-D-manno-heptose 7-phosphate</text>
        <dbReference type="Rhea" id="RHEA:27489"/>
        <dbReference type="ChEBI" id="CHEBI:57483"/>
        <dbReference type="ChEBI" id="CHEBI:60203"/>
        <dbReference type="ChEBI" id="CHEBI:60204"/>
        <dbReference type="EC" id="5.3.1.28"/>
    </reaction>
</comment>
<dbReference type="InterPro" id="IPR050099">
    <property type="entry name" value="SIS_GmhA/DiaA_subfam"/>
</dbReference>
<keyword evidence="5 9" id="KW-0479">Metal-binding</keyword>
<dbReference type="RefSeq" id="WP_413782267.1">
    <property type="nucleotide sequence ID" value="NZ_JAUOZS010000001.1"/>
</dbReference>
<dbReference type="GO" id="GO:0016853">
    <property type="term" value="F:isomerase activity"/>
    <property type="evidence" value="ECO:0007669"/>
    <property type="project" value="UniProtKB-KW"/>
</dbReference>
<feature type="binding site" evidence="9">
    <location>
        <begin position="96"/>
        <end position="97"/>
    </location>
    <ligand>
        <name>substrate</name>
    </ligand>
</feature>
<dbReference type="Gene3D" id="3.40.50.10490">
    <property type="entry name" value="Glucose-6-phosphate isomerase like protein, domain 1"/>
    <property type="match status" value="1"/>
</dbReference>
<comment type="function">
    <text evidence="9">Catalyzes the isomerization of sedoheptulose 7-phosphate in D-glycero-D-manno-heptose 7-phosphate.</text>
</comment>
<evidence type="ECO:0000256" key="6">
    <source>
        <dbReference type="ARBA" id="ARBA00022833"/>
    </source>
</evidence>
<comment type="caution">
    <text evidence="11">The sequence shown here is derived from an EMBL/GenBank/DDBJ whole genome shotgun (WGS) entry which is preliminary data.</text>
</comment>
<comment type="miscellaneous">
    <text evidence="9">The reaction produces a racemic mixture of D-glycero-alpha-D-manno-heptose 7-phosphate and D-glycero-beta-D-manno-heptose 7-phosphate.</text>
</comment>
<evidence type="ECO:0000256" key="5">
    <source>
        <dbReference type="ARBA" id="ARBA00022723"/>
    </source>
</evidence>
<sequence>MDNQAMKNIAEAVFAEHDMVIAATRGQLLDEIVRLGALFAHAVKNGNCIFFMGNGGSAADSQHLAAEFVGRFQKERRGLPAIALSTDTSILTAVGNDYGFDAVFARQVEALAKAGDVVVGLSTSGNSPNVVKALQAAKAAGAVAVGMTGRSGGKMAAICDLCIMVPADVTARIQEAHALIGHIACQLVDGEAGGV</sequence>
<dbReference type="InterPro" id="IPR046348">
    <property type="entry name" value="SIS_dom_sf"/>
</dbReference>
<dbReference type="PROSITE" id="PS51464">
    <property type="entry name" value="SIS"/>
    <property type="match status" value="1"/>
</dbReference>
<evidence type="ECO:0000256" key="2">
    <source>
        <dbReference type="ARBA" id="ARBA00004496"/>
    </source>
</evidence>
<comment type="cofactor">
    <cofactor evidence="9">
        <name>Zn(2+)</name>
        <dbReference type="ChEBI" id="CHEBI:29105"/>
    </cofactor>
    <text evidence="9">Binds 1 zinc ion per subunit.</text>
</comment>
<evidence type="ECO:0000256" key="3">
    <source>
        <dbReference type="ARBA" id="ARBA00009894"/>
    </source>
</evidence>
<feature type="binding site" evidence="9">
    <location>
        <begin position="54"/>
        <end position="56"/>
    </location>
    <ligand>
        <name>substrate</name>
    </ligand>
</feature>
<comment type="subcellular location">
    <subcellularLocation>
        <location evidence="2 9">Cytoplasm</location>
    </subcellularLocation>
</comment>
<feature type="binding site" evidence="9">
    <location>
        <begin position="122"/>
        <end position="124"/>
    </location>
    <ligand>
        <name>substrate</name>
    </ligand>
</feature>
<evidence type="ECO:0000256" key="9">
    <source>
        <dbReference type="HAMAP-Rule" id="MF_00067"/>
    </source>
</evidence>
<keyword evidence="12" id="KW-1185">Reference proteome</keyword>
<dbReference type="InterPro" id="IPR035461">
    <property type="entry name" value="GmhA/DiaA"/>
</dbReference>
<feature type="binding site" evidence="9">
    <location>
        <position position="67"/>
    </location>
    <ligand>
        <name>Zn(2+)</name>
        <dbReference type="ChEBI" id="CHEBI:29105"/>
    </ligand>
</feature>
<evidence type="ECO:0000313" key="11">
    <source>
        <dbReference type="EMBL" id="MDT8903823.1"/>
    </source>
</evidence>
<evidence type="ECO:0000256" key="8">
    <source>
        <dbReference type="ARBA" id="ARBA00023277"/>
    </source>
</evidence>
<accession>A0ABU3P474</accession>
<gene>
    <name evidence="9" type="primary">gmhA</name>
    <name evidence="11" type="ORF">Q4T40_21545</name>
</gene>
<dbReference type="PANTHER" id="PTHR30390">
    <property type="entry name" value="SEDOHEPTULOSE 7-PHOSPHATE ISOMERASE / DNAA INITIATOR-ASSOCIATING FACTOR FOR REPLICATION INITIATION"/>
    <property type="match status" value="1"/>
</dbReference>
<protein>
    <recommendedName>
        <fullName evidence="9">Phosphoheptose isomerase</fullName>
        <ecNumber evidence="9">5.3.1.28</ecNumber>
    </recommendedName>
    <alternativeName>
        <fullName evidence="9">Sedoheptulose 7-phosphate isomerase</fullName>
    </alternativeName>
</protein>
<keyword evidence="8 9" id="KW-0119">Carbohydrate metabolism</keyword>
<feature type="binding site" evidence="9">
    <location>
        <position position="174"/>
    </location>
    <ligand>
        <name>substrate</name>
    </ligand>
</feature>
<dbReference type="EMBL" id="JAUOZS010000001">
    <property type="protein sequence ID" value="MDT8903823.1"/>
    <property type="molecule type" value="Genomic_DNA"/>
</dbReference>
<feature type="binding site" evidence="9">
    <location>
        <position position="182"/>
    </location>
    <ligand>
        <name>Zn(2+)</name>
        <dbReference type="ChEBI" id="CHEBI:29105"/>
    </ligand>
</feature>
<dbReference type="InterPro" id="IPR001347">
    <property type="entry name" value="SIS_dom"/>
</dbReference>
<dbReference type="Pfam" id="PF13580">
    <property type="entry name" value="SIS_2"/>
    <property type="match status" value="1"/>
</dbReference>
<organism evidence="11 12">
    <name type="scientific">Anaeroselena agilis</name>
    <dbReference type="NCBI Taxonomy" id="3063788"/>
    <lineage>
        <taxon>Bacteria</taxon>
        <taxon>Bacillati</taxon>
        <taxon>Bacillota</taxon>
        <taxon>Negativicutes</taxon>
        <taxon>Acetonemataceae</taxon>
        <taxon>Anaeroselena</taxon>
    </lineage>
</organism>
<feature type="domain" description="SIS" evidence="10">
    <location>
        <begin position="39"/>
        <end position="195"/>
    </location>
</feature>
<evidence type="ECO:0000256" key="7">
    <source>
        <dbReference type="ARBA" id="ARBA00023235"/>
    </source>
</evidence>
<feature type="binding site" evidence="9">
    <location>
        <position position="67"/>
    </location>
    <ligand>
        <name>substrate</name>
    </ligand>
</feature>
<evidence type="ECO:0000313" key="12">
    <source>
        <dbReference type="Proteomes" id="UP001254848"/>
    </source>
</evidence>
<keyword evidence="6 9" id="KW-0862">Zinc</keyword>
<dbReference type="PANTHER" id="PTHR30390:SF6">
    <property type="entry name" value="DNAA INITIATOR-ASSOCIATING PROTEIN DIAA"/>
    <property type="match status" value="1"/>
</dbReference>
<feature type="binding site" evidence="9">
    <location>
        <position position="63"/>
    </location>
    <ligand>
        <name>Zn(2+)</name>
        <dbReference type="ChEBI" id="CHEBI:29105"/>
    </ligand>
</feature>
<dbReference type="HAMAP" id="MF_00067">
    <property type="entry name" value="GmhA"/>
    <property type="match status" value="1"/>
</dbReference>
<name>A0ABU3P474_9FIRM</name>
<feature type="binding site" evidence="9">
    <location>
        <position position="174"/>
    </location>
    <ligand>
        <name>Zn(2+)</name>
        <dbReference type="ChEBI" id="CHEBI:29105"/>
    </ligand>
</feature>
<evidence type="ECO:0000256" key="4">
    <source>
        <dbReference type="ARBA" id="ARBA00022490"/>
    </source>
</evidence>
<dbReference type="InterPro" id="IPR004515">
    <property type="entry name" value="Phosphoheptose_Isoase"/>
</dbReference>
<keyword evidence="4 9" id="KW-0963">Cytoplasm</keyword>
<feature type="binding site" evidence="9">
    <location>
        <position position="127"/>
    </location>
    <ligand>
        <name>substrate</name>
    </ligand>
</feature>
<dbReference type="SUPFAM" id="SSF53697">
    <property type="entry name" value="SIS domain"/>
    <property type="match status" value="1"/>
</dbReference>
<proteinExistence type="inferred from homology"/>
<keyword evidence="7 9" id="KW-0413">Isomerase</keyword>
<dbReference type="CDD" id="cd05006">
    <property type="entry name" value="SIS_GmhA"/>
    <property type="match status" value="1"/>
</dbReference>